<dbReference type="Proteomes" id="UP000077667">
    <property type="component" value="Chromosome"/>
</dbReference>
<dbReference type="STRING" id="1176587.A8C56_23550"/>
<gene>
    <name evidence="1" type="ORF">A8C56_23550</name>
</gene>
<dbReference type="AlphaFoldDB" id="A0A1A9IA49"/>
<dbReference type="EMBL" id="CP015772">
    <property type="protein sequence ID" value="ANH83551.1"/>
    <property type="molecule type" value="Genomic_DNA"/>
</dbReference>
<dbReference type="KEGG" id="nia:A8C56_23550"/>
<accession>A0A1A9IA49</accession>
<organism evidence="1 2">
    <name type="scientific">Niabella ginsenosidivorans</name>
    <dbReference type="NCBI Taxonomy" id="1176587"/>
    <lineage>
        <taxon>Bacteria</taxon>
        <taxon>Pseudomonadati</taxon>
        <taxon>Bacteroidota</taxon>
        <taxon>Chitinophagia</taxon>
        <taxon>Chitinophagales</taxon>
        <taxon>Chitinophagaceae</taxon>
        <taxon>Niabella</taxon>
    </lineage>
</organism>
<evidence type="ECO:0000313" key="1">
    <source>
        <dbReference type="EMBL" id="ANH83551.1"/>
    </source>
</evidence>
<reference evidence="1 2" key="1">
    <citation type="submission" date="2016-05" db="EMBL/GenBank/DDBJ databases">
        <title>Niabella ginsenosidivorans BS26 whole genome sequencing.</title>
        <authorList>
            <person name="Im W.T."/>
            <person name="Siddiqi M.Z."/>
        </authorList>
    </citation>
    <scope>NUCLEOTIDE SEQUENCE [LARGE SCALE GENOMIC DNA]</scope>
    <source>
        <strain evidence="1 2">BS26</strain>
    </source>
</reference>
<protein>
    <submittedName>
        <fullName evidence="1">Uncharacterized protein</fullName>
    </submittedName>
</protein>
<evidence type="ECO:0000313" key="2">
    <source>
        <dbReference type="Proteomes" id="UP000077667"/>
    </source>
</evidence>
<proteinExistence type="predicted"/>
<sequence>MTAKMDPYTEPHMNACCITGTTMAVPNGGCLEADRQCIVSCWIEENKIQVDGDTQLIPVIQTNQCF</sequence>
<keyword evidence="2" id="KW-1185">Reference proteome</keyword>
<name>A0A1A9IA49_9BACT</name>